<keyword evidence="2" id="KW-1185">Reference proteome</keyword>
<sequence length="116" mass="13696">MTVAADEVYRRNPTQQIKKYTILVHVPKSIKEHIVNAPEKFPKTIKFLNSRVETDEQYLLRHLPVIISQMNKYNKKITSLENIKTFSPMYRKSTLEVDEKLTKQLNNLLKKDEHSV</sequence>
<evidence type="ECO:0000313" key="1">
    <source>
        <dbReference type="EMBL" id="KZS45565.1"/>
    </source>
</evidence>
<accession>A0A163HN41</accession>
<comment type="caution">
    <text evidence="1">The sequence shown here is derived from an EMBL/GenBank/DDBJ whole genome shotgun (WGS) entry which is preliminary data.</text>
</comment>
<protein>
    <submittedName>
        <fullName evidence="1">Uncharacterized protein</fullName>
    </submittedName>
</protein>
<dbReference type="EMBL" id="LWMH01000001">
    <property type="protein sequence ID" value="KZS45565.1"/>
    <property type="molecule type" value="Genomic_DNA"/>
</dbReference>
<reference evidence="1" key="1">
    <citation type="journal article" date="2016" name="Genome Announc.">
        <title>Draft genomes of two strains of Paenibacillus glucanolyticus with capability to degrade lignocellulose.</title>
        <authorList>
            <person name="Mathews S.L."/>
            <person name="Pawlak J."/>
            <person name="Grunden A.M."/>
        </authorList>
    </citation>
    <scope>NUCLEOTIDE SEQUENCE [LARGE SCALE GENOMIC DNA]</scope>
    <source>
        <strain evidence="1">SLM1</strain>
    </source>
</reference>
<evidence type="ECO:0000313" key="2">
    <source>
        <dbReference type="Proteomes" id="UP000076796"/>
    </source>
</evidence>
<name>A0A163HN41_9BACL</name>
<gene>
    <name evidence="1" type="ORF">AWU65_06330</name>
</gene>
<proteinExistence type="predicted"/>
<dbReference type="Proteomes" id="UP000076796">
    <property type="component" value="Unassembled WGS sequence"/>
</dbReference>
<organism evidence="1 2">
    <name type="scientific">Paenibacillus glucanolyticus</name>
    <dbReference type="NCBI Taxonomy" id="59843"/>
    <lineage>
        <taxon>Bacteria</taxon>
        <taxon>Bacillati</taxon>
        <taxon>Bacillota</taxon>
        <taxon>Bacilli</taxon>
        <taxon>Bacillales</taxon>
        <taxon>Paenibacillaceae</taxon>
        <taxon>Paenibacillus</taxon>
    </lineage>
</organism>
<dbReference type="AlphaFoldDB" id="A0A163HN41"/>